<feature type="binding site" evidence="3">
    <location>
        <position position="131"/>
    </location>
    <ligand>
        <name>substrate</name>
    </ligand>
</feature>
<dbReference type="OrthoDB" id="9775607at2"/>
<dbReference type="EC" id="3.4.19.-" evidence="1"/>
<dbReference type="InterPro" id="IPR010229">
    <property type="entry name" value="Pept_M38_dipep"/>
</dbReference>
<keyword evidence="1" id="KW-0378">Hydrolase</keyword>
<dbReference type="KEGG" id="kol:Kole_0645"/>
<evidence type="ECO:0000313" key="7">
    <source>
        <dbReference type="Proteomes" id="UP000002382"/>
    </source>
</evidence>
<gene>
    <name evidence="6" type="ordered locus">Kole_0645</name>
</gene>
<dbReference type="PANTHER" id="PTHR11647">
    <property type="entry name" value="HYDRANTOINASE/DIHYDROPYRIMIDINASE FAMILY MEMBER"/>
    <property type="match status" value="1"/>
</dbReference>
<feature type="binding site" evidence="3">
    <location>
        <position position="228"/>
    </location>
    <ligand>
        <name>substrate</name>
    </ligand>
</feature>
<evidence type="ECO:0000256" key="4">
    <source>
        <dbReference type="PIRSR" id="PIRSR001238-3"/>
    </source>
</evidence>
<comment type="subcellular location">
    <subcellularLocation>
        <location evidence="1">Cytoplasm</location>
    </subcellularLocation>
</comment>
<comment type="PTM">
    <text evidence="1">Carboxylation allows a single lysine to coordinate two zinc ions.</text>
</comment>
<evidence type="ECO:0000313" key="6">
    <source>
        <dbReference type="EMBL" id="ACR79362.1"/>
    </source>
</evidence>
<feature type="binding site" evidence="4">
    <location>
        <position position="225"/>
    </location>
    <ligand>
        <name>Zn(2+)</name>
        <dbReference type="ChEBI" id="CHEBI:29105"/>
        <label>2</label>
        <note>catalytic</note>
    </ligand>
</feature>
<dbReference type="HOGENOM" id="CLU_058216_0_0_0"/>
<proteinExistence type="inferred from homology"/>
<sequence length="379" mass="40867">MLLLKDLPVYSSQYIGIKDILICGTRVEAIADKISIDGIDKLKTLYFDSKRHFAVPGFVDGHVHLIGGGGEGGFSTRTREGTPEEFACCGTTAVVGMLGTDSITRDHISLLAKARAFREWGLGAWVLTGSYRYPIKTITGDLAKDIVLIPEVIGVGEVAVSDHRGSNISGAELQRLAMDTRVAAMLAGKKGIVVCHMGNAPERMKPLFKAVENGSLPPKHFIPTHISRNDKLLEEGIKWVKENDGFIDLTAGKNTSSIIMNLRAELGNLNRISVSSDGLGSLPKFDEDGKLIEITAAPVDGLLRVFKELLQKGLSVEEAIKPVCSVPATALGLNRFGYGKIEKGYSASLLVFNTENLNLELVLANGKIVVQKGTLADQR</sequence>
<dbReference type="GO" id="GO:0016810">
    <property type="term" value="F:hydrolase activity, acting on carbon-nitrogen (but not peptide) bonds"/>
    <property type="evidence" value="ECO:0007669"/>
    <property type="project" value="InterPro"/>
</dbReference>
<reference evidence="6 7" key="2">
    <citation type="journal article" date="2011" name="J. Bacteriol.">
        <title>Genome Sequence of Kosmotoga olearia Strain TBF 19.5.1, a Thermophilic Bacterium with a Wide Growth Temperature Range, Isolated from the Troll B Oil Platform in the North Sea.</title>
        <authorList>
            <person name="Swithers K.S."/>
            <person name="Dipippo J.L."/>
            <person name="Bruce D.C."/>
            <person name="Detter C."/>
            <person name="Tapia R."/>
            <person name="Han S."/>
            <person name="Goodwin L.A."/>
            <person name="Han J."/>
            <person name="Woyke T."/>
            <person name="Pitluck S."/>
            <person name="Pennacchio L."/>
            <person name="Nolan M."/>
            <person name="Mikhailova N."/>
            <person name="Land M.L."/>
            <person name="Nesbo C.L."/>
            <person name="Gogarten J.P."/>
            <person name="Noll K.M."/>
        </authorList>
    </citation>
    <scope>NUCLEOTIDE SEQUENCE [LARGE SCALE GENOMIC DNA]</scope>
    <source>
        <strain evidence="7">ATCC BAA-1733 / DSM 21960 / TBF 19.5.1</strain>
    </source>
</reference>
<organism evidence="6 7">
    <name type="scientific">Kosmotoga olearia (strain ATCC BAA-1733 / DSM 21960 / TBF 19.5.1)</name>
    <dbReference type="NCBI Taxonomy" id="521045"/>
    <lineage>
        <taxon>Bacteria</taxon>
        <taxon>Thermotogati</taxon>
        <taxon>Thermotogota</taxon>
        <taxon>Thermotogae</taxon>
        <taxon>Kosmotogales</taxon>
        <taxon>Kosmotogaceae</taxon>
        <taxon>Kosmotoga</taxon>
    </lineage>
</organism>
<keyword evidence="7" id="KW-1185">Reference proteome</keyword>
<keyword evidence="1 4" id="KW-0862">Zinc</keyword>
<comment type="cofactor">
    <cofactor evidence="1 4">
        <name>Zn(2+)</name>
        <dbReference type="ChEBI" id="CHEBI:29105"/>
    </cofactor>
    <text evidence="1 4">Binds 2 Zn(2+) ions per subunit.</text>
</comment>
<comment type="similarity">
    <text evidence="1">Belongs to the peptidase M38 family.</text>
</comment>
<feature type="binding site" evidence="3">
    <location>
        <position position="281"/>
    </location>
    <ligand>
        <name>substrate</name>
    </ligand>
</feature>
<dbReference type="SUPFAM" id="SSF51556">
    <property type="entry name" value="Metallo-dependent hydrolases"/>
    <property type="match status" value="1"/>
</dbReference>
<accession>C5CF85</accession>
<feature type="binding site" evidence="4">
    <location>
        <position position="64"/>
    </location>
    <ligand>
        <name>Zn(2+)</name>
        <dbReference type="ChEBI" id="CHEBI:29105"/>
        <label>1</label>
        <note>catalytic</note>
    </ligand>
</feature>
<feature type="binding site" evidence="3">
    <location>
        <position position="100"/>
    </location>
    <ligand>
        <name>substrate</name>
    </ligand>
</feature>
<dbReference type="eggNOG" id="COG1228">
    <property type="taxonomic scope" value="Bacteria"/>
</dbReference>
<dbReference type="InterPro" id="IPR050378">
    <property type="entry name" value="Metallo-dep_Hydrolases_sf"/>
</dbReference>
<name>C5CF85_KOSOT</name>
<comment type="function">
    <text evidence="1">Catalyzes the hydrolytic cleavage of a subset of L-isoaspartyl (L-beta-aspartyl) dipeptides. Used to degrade proteins damaged by L-isoaspartyl residues formation.</text>
</comment>
<dbReference type="SUPFAM" id="SSF51338">
    <property type="entry name" value="Composite domain of metallo-dependent hydrolases"/>
    <property type="match status" value="1"/>
</dbReference>
<dbReference type="PIRSF" id="PIRSF001238">
    <property type="entry name" value="IadA"/>
    <property type="match status" value="1"/>
</dbReference>
<dbReference type="Gene3D" id="2.30.40.10">
    <property type="entry name" value="Urease, subunit C, domain 1"/>
    <property type="match status" value="1"/>
</dbReference>
<dbReference type="GO" id="GO:0046872">
    <property type="term" value="F:metal ion binding"/>
    <property type="evidence" value="ECO:0007669"/>
    <property type="project" value="UniProtKB-KW"/>
</dbReference>
<feature type="binding site" evidence="4">
    <location>
        <position position="277"/>
    </location>
    <ligand>
        <name>Zn(2+)</name>
        <dbReference type="ChEBI" id="CHEBI:29105"/>
        <label>1</label>
        <note>catalytic</note>
    </ligand>
</feature>
<dbReference type="GO" id="GO:0008237">
    <property type="term" value="F:metallopeptidase activity"/>
    <property type="evidence" value="ECO:0007669"/>
    <property type="project" value="UniProtKB-KW"/>
</dbReference>
<dbReference type="RefSeq" id="WP_012745144.1">
    <property type="nucleotide sequence ID" value="NC_012785.1"/>
</dbReference>
<keyword evidence="1 4" id="KW-0479">Metal-binding</keyword>
<dbReference type="Proteomes" id="UP000002382">
    <property type="component" value="Chromosome"/>
</dbReference>
<evidence type="ECO:0000259" key="5">
    <source>
        <dbReference type="Pfam" id="PF01979"/>
    </source>
</evidence>
<dbReference type="NCBIfam" id="TIGR01975">
    <property type="entry name" value="isoAsp_dipep"/>
    <property type="match status" value="1"/>
</dbReference>
<dbReference type="Pfam" id="PF01979">
    <property type="entry name" value="Amidohydro_1"/>
    <property type="match status" value="1"/>
</dbReference>
<keyword evidence="1" id="KW-0645">Protease</keyword>
<feature type="binding site" evidence="3">
    <location>
        <begin position="69"/>
        <end position="71"/>
    </location>
    <ligand>
        <name>substrate</name>
    </ligand>
</feature>
<dbReference type="PANTHER" id="PTHR11647:SF1">
    <property type="entry name" value="COLLAPSIN RESPONSE MEDIATOR PROTEIN"/>
    <property type="match status" value="1"/>
</dbReference>
<feature type="binding site" evidence="4">
    <location>
        <position position="62"/>
    </location>
    <ligand>
        <name>Zn(2+)</name>
        <dbReference type="ChEBI" id="CHEBI:29105"/>
        <label>1</label>
        <note>catalytic</note>
    </ligand>
</feature>
<evidence type="ECO:0000256" key="1">
    <source>
        <dbReference type="PIRNR" id="PIRNR001238"/>
    </source>
</evidence>
<feature type="domain" description="Amidohydrolase-related" evidence="5">
    <location>
        <begin position="54"/>
        <end position="369"/>
    </location>
</feature>
<evidence type="ECO:0000256" key="2">
    <source>
        <dbReference type="PIRSR" id="PIRSR001238-1"/>
    </source>
</evidence>
<dbReference type="AlphaFoldDB" id="C5CF85"/>
<dbReference type="Gene3D" id="3.20.20.140">
    <property type="entry name" value="Metal-dependent hydrolases"/>
    <property type="match status" value="1"/>
</dbReference>
<dbReference type="InterPro" id="IPR032466">
    <property type="entry name" value="Metal_Hydrolase"/>
</dbReference>
<reference evidence="6 7" key="1">
    <citation type="submission" date="2009-06" db="EMBL/GenBank/DDBJ databases">
        <title>Complete sequence of Thermotogales bacterium TBF 19.5.1.</title>
        <authorList>
            <consortium name="US DOE Joint Genome Institute"/>
            <person name="Lucas S."/>
            <person name="Copeland A."/>
            <person name="Lapidus A."/>
            <person name="Glavina del Rio T."/>
            <person name="Tice H."/>
            <person name="Bruce D."/>
            <person name="Goodwin L."/>
            <person name="Pitluck S."/>
            <person name="Chertkov O."/>
            <person name="Brettin T."/>
            <person name="Detter J.C."/>
            <person name="Han C."/>
            <person name="Schmutz J."/>
            <person name="Larimer F."/>
            <person name="Land M."/>
            <person name="Hauser L."/>
            <person name="Kyrpides N."/>
            <person name="Ovchinnikova G."/>
            <person name="Noll K."/>
        </authorList>
    </citation>
    <scope>NUCLEOTIDE SEQUENCE [LARGE SCALE GENOMIC DNA]</scope>
    <source>
        <strain evidence="7">ATCC BAA-1733 / DSM 21960 / TBF 19.5.1</strain>
    </source>
</reference>
<feature type="active site" description="Proton acceptor" evidence="2">
    <location>
        <position position="277"/>
    </location>
</feature>
<dbReference type="InterPro" id="IPR011059">
    <property type="entry name" value="Metal-dep_hydrolase_composite"/>
</dbReference>
<evidence type="ECO:0000256" key="3">
    <source>
        <dbReference type="PIRSR" id="PIRSR001238-2"/>
    </source>
</evidence>
<protein>
    <recommendedName>
        <fullName evidence="1">Isoaspartyl dipeptidase</fullName>
        <ecNumber evidence="1">3.4.19.-</ecNumber>
    </recommendedName>
</protein>
<dbReference type="InterPro" id="IPR006680">
    <property type="entry name" value="Amidohydro-rel"/>
</dbReference>
<dbReference type="EMBL" id="CP001634">
    <property type="protein sequence ID" value="ACR79362.1"/>
    <property type="molecule type" value="Genomic_DNA"/>
</dbReference>
<dbReference type="GO" id="GO:0006508">
    <property type="term" value="P:proteolysis"/>
    <property type="evidence" value="ECO:0007669"/>
    <property type="project" value="UniProtKB-KW"/>
</dbReference>
<feature type="binding site" evidence="3">
    <location>
        <position position="164"/>
    </location>
    <ligand>
        <name>substrate</name>
    </ligand>
</feature>
<dbReference type="GO" id="GO:0005737">
    <property type="term" value="C:cytoplasm"/>
    <property type="evidence" value="ECO:0007669"/>
    <property type="project" value="UniProtKB-SubCell"/>
</dbReference>
<dbReference type="STRING" id="521045.Kole_0645"/>
<feature type="binding site" evidence="4">
    <location>
        <position position="196"/>
    </location>
    <ligand>
        <name>Zn(2+)</name>
        <dbReference type="ChEBI" id="CHEBI:29105"/>
        <label>2</label>
        <note>catalytic</note>
    </ligand>
</feature>
<keyword evidence="1" id="KW-0482">Metalloprotease</keyword>
<dbReference type="GO" id="GO:0008798">
    <property type="term" value="F:beta-aspartyl-peptidase activity"/>
    <property type="evidence" value="ECO:0007669"/>
    <property type="project" value="InterPro"/>
</dbReference>